<organism evidence="1 2">
    <name type="scientific">Planomonospora venezuelensis</name>
    <dbReference type="NCBI Taxonomy" id="1999"/>
    <lineage>
        <taxon>Bacteria</taxon>
        <taxon>Bacillati</taxon>
        <taxon>Actinomycetota</taxon>
        <taxon>Actinomycetes</taxon>
        <taxon>Streptosporangiales</taxon>
        <taxon>Streptosporangiaceae</taxon>
        <taxon>Planomonospora</taxon>
    </lineage>
</organism>
<evidence type="ECO:0000313" key="1">
    <source>
        <dbReference type="EMBL" id="MBB5962912.1"/>
    </source>
</evidence>
<keyword evidence="2" id="KW-1185">Reference proteome</keyword>
<reference evidence="1 2" key="1">
    <citation type="submission" date="2020-08" db="EMBL/GenBank/DDBJ databases">
        <title>Genomic Encyclopedia of Type Strains, Phase III (KMG-III): the genomes of soil and plant-associated and newly described type strains.</title>
        <authorList>
            <person name="Whitman W."/>
        </authorList>
    </citation>
    <scope>NUCLEOTIDE SEQUENCE [LARGE SCALE GENOMIC DNA]</scope>
    <source>
        <strain evidence="1 2">CECT 3303</strain>
    </source>
</reference>
<proteinExistence type="predicted"/>
<dbReference type="AlphaFoldDB" id="A0A841CWX8"/>
<name>A0A841CWX8_PLAVE</name>
<dbReference type="EMBL" id="JACHJJ010000005">
    <property type="protein sequence ID" value="MBB5962912.1"/>
    <property type="molecule type" value="Genomic_DNA"/>
</dbReference>
<evidence type="ECO:0000313" key="2">
    <source>
        <dbReference type="Proteomes" id="UP000562352"/>
    </source>
</evidence>
<protein>
    <submittedName>
        <fullName evidence="1">Uncharacterized protein</fullName>
    </submittedName>
</protein>
<dbReference type="Proteomes" id="UP000562352">
    <property type="component" value="Unassembled WGS sequence"/>
</dbReference>
<accession>A0A841CWX8</accession>
<comment type="caution">
    <text evidence="1">The sequence shown here is derived from an EMBL/GenBank/DDBJ whole genome shotgun (WGS) entry which is preliminary data.</text>
</comment>
<sequence length="33" mass="3601">MGSRESLAYLPALFRAAPPAECLVKRLAVRSAR</sequence>
<gene>
    <name evidence="1" type="ORF">FHS22_002180</name>
</gene>